<reference evidence="1" key="2">
    <citation type="submission" date="2021-04" db="EMBL/GenBank/DDBJ databases">
        <authorList>
            <person name="Gilroy R."/>
        </authorList>
    </citation>
    <scope>NUCLEOTIDE SEQUENCE</scope>
    <source>
        <strain evidence="1">CHK180-15479</strain>
    </source>
</reference>
<protein>
    <submittedName>
        <fullName evidence="1">DUF3795 domain-containing protein</fullName>
    </submittedName>
</protein>
<sequence length="124" mass="14799">MEKITLCGDNCLECPRYLARTTSELEKVAELWFRVGWRDRIVPVDEIRCSGCTSHKQCTYHLVECTEENNVEKCNQCSKFPCYKIEEMLRRSDEYEKKCREVCTDEEYQMLKSSFFNKEVNLQK</sequence>
<name>A0A9D2MXA0_9FIRM</name>
<accession>A0A9D2MXA0</accession>
<proteinExistence type="predicted"/>
<comment type="caution">
    <text evidence="1">The sequence shown here is derived from an EMBL/GenBank/DDBJ whole genome shotgun (WGS) entry which is preliminary data.</text>
</comment>
<reference evidence="1" key="1">
    <citation type="journal article" date="2021" name="PeerJ">
        <title>Extensive microbial diversity within the chicken gut microbiome revealed by metagenomics and culture.</title>
        <authorList>
            <person name="Gilroy R."/>
            <person name="Ravi A."/>
            <person name="Getino M."/>
            <person name="Pursley I."/>
            <person name="Horton D.L."/>
            <person name="Alikhan N.F."/>
            <person name="Baker D."/>
            <person name="Gharbi K."/>
            <person name="Hall N."/>
            <person name="Watson M."/>
            <person name="Adriaenssens E.M."/>
            <person name="Foster-Nyarko E."/>
            <person name="Jarju S."/>
            <person name="Secka A."/>
            <person name="Antonio M."/>
            <person name="Oren A."/>
            <person name="Chaudhuri R.R."/>
            <person name="La Ragione R."/>
            <person name="Hildebrand F."/>
            <person name="Pallen M.J."/>
        </authorList>
    </citation>
    <scope>NUCLEOTIDE SEQUENCE</scope>
    <source>
        <strain evidence="1">CHK180-15479</strain>
    </source>
</reference>
<dbReference type="EMBL" id="DWWT01000002">
    <property type="protein sequence ID" value="HJC04635.1"/>
    <property type="molecule type" value="Genomic_DNA"/>
</dbReference>
<dbReference type="Pfam" id="PF12675">
    <property type="entry name" value="DUF3795"/>
    <property type="match status" value="1"/>
</dbReference>
<evidence type="ECO:0000313" key="1">
    <source>
        <dbReference type="EMBL" id="HJC04635.1"/>
    </source>
</evidence>
<gene>
    <name evidence="1" type="ORF">H9704_00475</name>
</gene>
<dbReference type="Proteomes" id="UP000823910">
    <property type="component" value="Unassembled WGS sequence"/>
</dbReference>
<dbReference type="InterPro" id="IPR024227">
    <property type="entry name" value="DUF3795"/>
</dbReference>
<evidence type="ECO:0000313" key="2">
    <source>
        <dbReference type="Proteomes" id="UP000823910"/>
    </source>
</evidence>
<organism evidence="1 2">
    <name type="scientific">Candidatus Enterocloster excrementipullorum</name>
    <dbReference type="NCBI Taxonomy" id="2838559"/>
    <lineage>
        <taxon>Bacteria</taxon>
        <taxon>Bacillati</taxon>
        <taxon>Bacillota</taxon>
        <taxon>Clostridia</taxon>
        <taxon>Lachnospirales</taxon>
        <taxon>Lachnospiraceae</taxon>
        <taxon>Enterocloster</taxon>
    </lineage>
</organism>
<dbReference type="AlphaFoldDB" id="A0A9D2MXA0"/>